<dbReference type="InterPro" id="IPR033121">
    <property type="entry name" value="PEPTIDASE_A1"/>
</dbReference>
<feature type="signal peptide" evidence="2">
    <location>
        <begin position="1"/>
        <end position="31"/>
    </location>
</feature>
<dbReference type="EMBL" id="JASCZI010271975">
    <property type="protein sequence ID" value="MED6218693.1"/>
    <property type="molecule type" value="Genomic_DNA"/>
</dbReference>
<evidence type="ECO:0000259" key="3">
    <source>
        <dbReference type="PROSITE" id="PS51767"/>
    </source>
</evidence>
<keyword evidence="2" id="KW-0732">Signal</keyword>
<evidence type="ECO:0000256" key="2">
    <source>
        <dbReference type="SAM" id="SignalP"/>
    </source>
</evidence>
<dbReference type="InterPro" id="IPR021109">
    <property type="entry name" value="Peptidase_aspartic_dom_sf"/>
</dbReference>
<comment type="caution">
    <text evidence="4">The sequence shown here is derived from an EMBL/GenBank/DDBJ whole genome shotgun (WGS) entry which is preliminary data.</text>
</comment>
<dbReference type="InterPro" id="IPR001461">
    <property type="entry name" value="Aspartic_peptidase_A1"/>
</dbReference>
<comment type="similarity">
    <text evidence="1">Belongs to the peptidase A1 family.</text>
</comment>
<dbReference type="Gene3D" id="2.40.70.10">
    <property type="entry name" value="Acid Proteases"/>
    <property type="match status" value="2"/>
</dbReference>
<dbReference type="SUPFAM" id="SSF50630">
    <property type="entry name" value="Acid proteases"/>
    <property type="match status" value="1"/>
</dbReference>
<dbReference type="Proteomes" id="UP001341840">
    <property type="component" value="Unassembled WGS sequence"/>
</dbReference>
<reference evidence="4 5" key="1">
    <citation type="journal article" date="2023" name="Plants (Basel)">
        <title>Bridging the Gap: Combining Genomics and Transcriptomics Approaches to Understand Stylosanthes scabra, an Orphan Legume from the Brazilian Caatinga.</title>
        <authorList>
            <person name="Ferreira-Neto J.R.C."/>
            <person name="da Silva M.D."/>
            <person name="Binneck E."/>
            <person name="de Melo N.F."/>
            <person name="da Silva R.H."/>
            <person name="de Melo A.L.T.M."/>
            <person name="Pandolfi V."/>
            <person name="Bustamante F.O."/>
            <person name="Brasileiro-Vidal A.C."/>
            <person name="Benko-Iseppon A.M."/>
        </authorList>
    </citation>
    <scope>NUCLEOTIDE SEQUENCE [LARGE SCALE GENOMIC DNA]</scope>
    <source>
        <tissue evidence="4">Leaves</tissue>
    </source>
</reference>
<feature type="chain" id="PRO_5045805363" description="Peptidase A1 domain-containing protein" evidence="2">
    <location>
        <begin position="32"/>
        <end position="501"/>
    </location>
</feature>
<dbReference type="Pfam" id="PF14543">
    <property type="entry name" value="TAXi_N"/>
    <property type="match status" value="1"/>
</dbReference>
<dbReference type="InterPro" id="IPR001969">
    <property type="entry name" value="Aspartic_peptidase_AS"/>
</dbReference>
<dbReference type="PANTHER" id="PTHR13683">
    <property type="entry name" value="ASPARTYL PROTEASES"/>
    <property type="match status" value="1"/>
</dbReference>
<dbReference type="Pfam" id="PF14541">
    <property type="entry name" value="TAXi_C"/>
    <property type="match status" value="1"/>
</dbReference>
<dbReference type="PROSITE" id="PS51767">
    <property type="entry name" value="PEPTIDASE_A1"/>
    <property type="match status" value="1"/>
</dbReference>
<dbReference type="InterPro" id="IPR032799">
    <property type="entry name" value="TAXi_C"/>
</dbReference>
<protein>
    <recommendedName>
        <fullName evidence="3">Peptidase A1 domain-containing protein</fullName>
    </recommendedName>
</protein>
<organism evidence="4 5">
    <name type="scientific">Stylosanthes scabra</name>
    <dbReference type="NCBI Taxonomy" id="79078"/>
    <lineage>
        <taxon>Eukaryota</taxon>
        <taxon>Viridiplantae</taxon>
        <taxon>Streptophyta</taxon>
        <taxon>Embryophyta</taxon>
        <taxon>Tracheophyta</taxon>
        <taxon>Spermatophyta</taxon>
        <taxon>Magnoliopsida</taxon>
        <taxon>eudicotyledons</taxon>
        <taxon>Gunneridae</taxon>
        <taxon>Pentapetalae</taxon>
        <taxon>rosids</taxon>
        <taxon>fabids</taxon>
        <taxon>Fabales</taxon>
        <taxon>Fabaceae</taxon>
        <taxon>Papilionoideae</taxon>
        <taxon>50 kb inversion clade</taxon>
        <taxon>dalbergioids sensu lato</taxon>
        <taxon>Dalbergieae</taxon>
        <taxon>Pterocarpus clade</taxon>
        <taxon>Stylosanthes</taxon>
    </lineage>
</organism>
<evidence type="ECO:0000256" key="1">
    <source>
        <dbReference type="ARBA" id="ARBA00007447"/>
    </source>
</evidence>
<sequence length="501" mass="53697">MALKNLNPQFLLLTIALSLTILSLLPAPTCSRAPPSEFSTTVLDISSSLHQAHQVLSLNPHLLETSLQQEDQQAQINPTSTSSSSFSVNLHTRDSIFNAKHKDYKSLILARLARDSARVDSLNLKLHFALNNISKTDLHPTQTELLPEDLSTPVASGTSMGSGEYFTRVGVGQPSKPFYMALDTGSDVNWLQCKPCSDCYQQSDPVFDPTLSTSYSPLTCQAQQCQALDVSACRNGRCLYQVSYGDGSFTVGEYMTETVSFGNSGSVSKIAMGCGHDNEGLFVAAAGLIGLGGGPLSLTSQIKASSFSYCLVDRDSPKSSTLEFNSPRPADSVTGALLRNQKLDTFYYVQLAGVSVGGHLISVPPATFALDQSGSGGIIVDCGTAVTRLQTQAYNSVRDAFRSMTRNLRTAAGFALFDTCYDLSSLQSVDVPTLAFHFGGGKSWQLPAKNYLIPVDDSGTYCFAFAPTSSSLSIIGNIQQQGTRVSFDLAHNLVGFSPNKC</sequence>
<name>A0ABU6ZC65_9FABA</name>
<dbReference type="PROSITE" id="PS00141">
    <property type="entry name" value="ASP_PROTEASE"/>
    <property type="match status" value="1"/>
</dbReference>
<proteinExistence type="inferred from homology"/>
<keyword evidence="5" id="KW-1185">Reference proteome</keyword>
<gene>
    <name evidence="4" type="ORF">PIB30_028779</name>
</gene>
<feature type="domain" description="Peptidase A1" evidence="3">
    <location>
        <begin position="165"/>
        <end position="497"/>
    </location>
</feature>
<evidence type="ECO:0000313" key="4">
    <source>
        <dbReference type="EMBL" id="MED6218693.1"/>
    </source>
</evidence>
<evidence type="ECO:0000313" key="5">
    <source>
        <dbReference type="Proteomes" id="UP001341840"/>
    </source>
</evidence>
<accession>A0ABU6ZC65</accession>
<dbReference type="InterPro" id="IPR032861">
    <property type="entry name" value="TAXi_N"/>
</dbReference>
<dbReference type="PANTHER" id="PTHR13683:SF274">
    <property type="entry name" value="PROTEIN ASPARTIC PROTEASE IN GUARD CELL 1"/>
    <property type="match status" value="1"/>
</dbReference>